<dbReference type="EMBL" id="KV925193">
    <property type="protein sequence ID" value="PIO37292.1"/>
    <property type="molecule type" value="Genomic_DNA"/>
</dbReference>
<sequence length="64" mass="6945">MYLVSRQIMDLKSITSPTRPRDFHTGDKAAALSGRFAGVIFRAIALENLPSVKGVLGNGCIRNI</sequence>
<dbReference type="OrthoDB" id="10528954at2759"/>
<accession>A0A2G9SAX0</accession>
<dbReference type="Proteomes" id="UP000228934">
    <property type="component" value="Unassembled WGS sequence"/>
</dbReference>
<reference evidence="2" key="1">
    <citation type="journal article" date="2017" name="Nat. Commun.">
        <title>The North American bullfrog draft genome provides insight into hormonal regulation of long noncoding RNA.</title>
        <authorList>
            <person name="Hammond S.A."/>
            <person name="Warren R.L."/>
            <person name="Vandervalk B.P."/>
            <person name="Kucuk E."/>
            <person name="Khan H."/>
            <person name="Gibb E.A."/>
            <person name="Pandoh P."/>
            <person name="Kirk H."/>
            <person name="Zhao Y."/>
            <person name="Jones M."/>
            <person name="Mungall A.J."/>
            <person name="Coope R."/>
            <person name="Pleasance S."/>
            <person name="Moore R.A."/>
            <person name="Holt R.A."/>
            <person name="Round J.M."/>
            <person name="Ohora S."/>
            <person name="Walle B.V."/>
            <person name="Veldhoen N."/>
            <person name="Helbing C.C."/>
            <person name="Birol I."/>
        </authorList>
    </citation>
    <scope>NUCLEOTIDE SEQUENCE [LARGE SCALE GENOMIC DNA]</scope>
</reference>
<protein>
    <submittedName>
        <fullName evidence="1">Uncharacterized protein</fullName>
    </submittedName>
</protein>
<keyword evidence="2" id="KW-1185">Reference proteome</keyword>
<evidence type="ECO:0000313" key="2">
    <source>
        <dbReference type="Proteomes" id="UP000228934"/>
    </source>
</evidence>
<name>A0A2G9SAX0_AQUCT</name>
<organism evidence="1 2">
    <name type="scientific">Aquarana catesbeiana</name>
    <name type="common">American bullfrog</name>
    <name type="synonym">Rana catesbeiana</name>
    <dbReference type="NCBI Taxonomy" id="8400"/>
    <lineage>
        <taxon>Eukaryota</taxon>
        <taxon>Metazoa</taxon>
        <taxon>Chordata</taxon>
        <taxon>Craniata</taxon>
        <taxon>Vertebrata</taxon>
        <taxon>Euteleostomi</taxon>
        <taxon>Amphibia</taxon>
        <taxon>Batrachia</taxon>
        <taxon>Anura</taxon>
        <taxon>Neobatrachia</taxon>
        <taxon>Ranoidea</taxon>
        <taxon>Ranidae</taxon>
        <taxon>Aquarana</taxon>
    </lineage>
</organism>
<proteinExistence type="predicted"/>
<evidence type="ECO:0000313" key="1">
    <source>
        <dbReference type="EMBL" id="PIO37292.1"/>
    </source>
</evidence>
<gene>
    <name evidence="1" type="ORF">AB205_0033200</name>
</gene>
<dbReference type="AlphaFoldDB" id="A0A2G9SAX0"/>